<dbReference type="SMART" id="SM00297">
    <property type="entry name" value="BROMO"/>
    <property type="match status" value="1"/>
</dbReference>
<evidence type="ECO:0000256" key="1">
    <source>
        <dbReference type="ARBA" id="ARBA00004123"/>
    </source>
</evidence>
<comment type="subcellular location">
    <subcellularLocation>
        <location evidence="1">Nucleus</location>
    </subcellularLocation>
</comment>
<dbReference type="SUPFAM" id="SSF47370">
    <property type="entry name" value="Bromodomain"/>
    <property type="match status" value="1"/>
</dbReference>
<dbReference type="Gene3D" id="1.20.920.10">
    <property type="entry name" value="Bromodomain-like"/>
    <property type="match status" value="1"/>
</dbReference>
<name>Q4TAE6_TETNG</name>
<feature type="compositionally biased region" description="Low complexity" evidence="16">
    <location>
        <begin position="375"/>
        <end position="387"/>
    </location>
</feature>
<dbReference type="KEGG" id="tng:GSTEN00004242G001"/>
<reference evidence="18" key="1">
    <citation type="journal article" date="2004" name="Nature">
        <title>Genome duplication in the teleost fish Tetraodon nigroviridis reveals the early vertebrate proto-karyotype.</title>
        <authorList>
            <person name="Jaillon O."/>
            <person name="Aury J.-M."/>
            <person name="Brunet F."/>
            <person name="Petit J.-L."/>
            <person name="Stange-Thomann N."/>
            <person name="Mauceli E."/>
            <person name="Bouneau L."/>
            <person name="Fischer C."/>
            <person name="Ozouf-Costaz C."/>
            <person name="Bernot A."/>
            <person name="Nicaud S."/>
            <person name="Jaffe D."/>
            <person name="Fisher S."/>
            <person name="Lutfalla G."/>
            <person name="Dossat C."/>
            <person name="Segurens B."/>
            <person name="Dasilva C."/>
            <person name="Salanoubat M."/>
            <person name="Levy M."/>
            <person name="Boudet N."/>
            <person name="Castellano S."/>
            <person name="Anthouard V."/>
            <person name="Jubin C."/>
            <person name="Castelli V."/>
            <person name="Katinka M."/>
            <person name="Vacherie B."/>
            <person name="Biemont C."/>
            <person name="Skalli Z."/>
            <person name="Cattolico L."/>
            <person name="Poulain J."/>
            <person name="De Berardinis V."/>
            <person name="Cruaud C."/>
            <person name="Duprat S."/>
            <person name="Brottier P."/>
            <person name="Coutanceau J.-P."/>
            <person name="Gouzy J."/>
            <person name="Parra G."/>
            <person name="Lardier G."/>
            <person name="Chapple C."/>
            <person name="McKernan K.J."/>
            <person name="McEwan P."/>
            <person name="Bosak S."/>
            <person name="Kellis M."/>
            <person name="Volff J.-N."/>
            <person name="Guigo R."/>
            <person name="Zody M.C."/>
            <person name="Mesirov J."/>
            <person name="Lindblad-Toh K."/>
            <person name="Birren B."/>
            <person name="Nusbaum C."/>
            <person name="Kahn D."/>
            <person name="Robinson-Rechavi M."/>
            <person name="Laudet V."/>
            <person name="Schachter V."/>
            <person name="Quetier F."/>
            <person name="Saurin W."/>
            <person name="Scarpelli C."/>
            <person name="Wincker P."/>
            <person name="Lander E.S."/>
            <person name="Weissenbach J."/>
            <person name="Roest Crollius H."/>
        </authorList>
    </citation>
    <scope>NUCLEOTIDE SEQUENCE [LARGE SCALE GENOMIC DNA]</scope>
</reference>
<feature type="domain" description="Bromo" evidence="17">
    <location>
        <begin position="414"/>
        <end position="484"/>
    </location>
</feature>
<dbReference type="EMBL" id="CAAE01007358">
    <property type="protein sequence ID" value="CAF90136.1"/>
    <property type="molecule type" value="Genomic_DNA"/>
</dbReference>
<dbReference type="FunFam" id="1.20.920.10:FF:000016">
    <property type="entry name" value="bromodomain-containing protein 8 isoform X1"/>
    <property type="match status" value="1"/>
</dbReference>
<evidence type="ECO:0000256" key="11">
    <source>
        <dbReference type="ARBA" id="ARBA00023163"/>
    </source>
</evidence>
<evidence type="ECO:0000256" key="4">
    <source>
        <dbReference type="ARBA" id="ARBA00022604"/>
    </source>
</evidence>
<evidence type="ECO:0000256" key="12">
    <source>
        <dbReference type="ARBA" id="ARBA00023242"/>
    </source>
</evidence>
<evidence type="ECO:0000256" key="3">
    <source>
        <dbReference type="ARBA" id="ARBA00022553"/>
    </source>
</evidence>
<dbReference type="OrthoDB" id="1742084at2759"/>
<accession>Q4TAE6</accession>
<sequence length="551" mass="60790">EHKIINVGPTEPWSVREKLCLASSVLRSGDQNWVSVSRAIKPFSEPGRPPDWFSQKHCASQYSELLEATEAPKRKRGEKGEVVETIEDVIVRRLTTERIEELKKLLRDTQEQYRKLKKDADLIRTGHMDSQLKDLWAVITLKKQQEEEEAEQKKIATETAYQESEADSAVKAELGEATGLVEDDLVAVSYMGDELDLETVGDIIAIIEEKVDDSVEALDAAAVEAALSLCEEAVSEGHTLNGPWETQELEASEQTTTVQDTVHTQEPQDMAPAASVIPAAIGTQNHPEIKKGESQKGNFEGSESLSSTDSEDSSVSEKESKEVKEEEAGSEGDPEEAIEKECGEGEGPYLSEAERAASESEDGYGPSSQRYTADSLASSPASSSQLSTCGEDQEAVQAQKIWKKSIMLVWRAAANHRYASVFLQPVSDDIAPGYHSIVHRPMDLSAIKKNIESGVIRTTAEFQRDIMLMFQNAVMYNSSDHDVYHMALEMQRDVLEHVQQFLATQLIMQTSETAISAKSLRGREGNRKPGEPAEKDSVPMASPAFLLSLFV</sequence>
<comment type="caution">
    <text evidence="18">The sequence shown here is derived from an EMBL/GenBank/DDBJ whole genome shotgun (WGS) entry which is preliminary data.</text>
</comment>
<dbReference type="GO" id="GO:0035267">
    <property type="term" value="C:NuA4 histone acetyltransferase complex"/>
    <property type="evidence" value="ECO:0007669"/>
    <property type="project" value="TreeGrafter"/>
</dbReference>
<evidence type="ECO:0000259" key="17">
    <source>
        <dbReference type="PROSITE" id="PS50014"/>
    </source>
</evidence>
<keyword evidence="4" id="KW-0341">Growth regulation</keyword>
<dbReference type="PRINTS" id="PR00503">
    <property type="entry name" value="BROMODOMAIN"/>
</dbReference>
<evidence type="ECO:0000256" key="13">
    <source>
        <dbReference type="ARBA" id="ARBA00070695"/>
    </source>
</evidence>
<feature type="region of interest" description="Disordered" evidence="16">
    <location>
        <begin position="287"/>
        <end position="390"/>
    </location>
</feature>
<keyword evidence="6" id="KW-0156">Chromatin regulator</keyword>
<organism evidence="18">
    <name type="scientific">Tetraodon nigroviridis</name>
    <name type="common">Spotted green pufferfish</name>
    <name type="synonym">Chelonodon nigroviridis</name>
    <dbReference type="NCBI Taxonomy" id="99883"/>
    <lineage>
        <taxon>Eukaryota</taxon>
        <taxon>Metazoa</taxon>
        <taxon>Chordata</taxon>
        <taxon>Craniata</taxon>
        <taxon>Vertebrata</taxon>
        <taxon>Euteleostomi</taxon>
        <taxon>Actinopterygii</taxon>
        <taxon>Neopterygii</taxon>
        <taxon>Teleostei</taxon>
        <taxon>Neoteleostei</taxon>
        <taxon>Acanthomorphata</taxon>
        <taxon>Eupercaria</taxon>
        <taxon>Tetraodontiformes</taxon>
        <taxon>Tetradontoidea</taxon>
        <taxon>Tetraodontidae</taxon>
        <taxon>Tetraodon</taxon>
    </lineage>
</organism>
<feature type="non-terminal residue" evidence="18">
    <location>
        <position position="551"/>
    </location>
</feature>
<evidence type="ECO:0000256" key="15">
    <source>
        <dbReference type="SAM" id="Coils"/>
    </source>
</evidence>
<feature type="compositionally biased region" description="Basic and acidic residues" evidence="16">
    <location>
        <begin position="315"/>
        <end position="327"/>
    </location>
</feature>
<evidence type="ECO:0000256" key="2">
    <source>
        <dbReference type="ARBA" id="ARBA00022499"/>
    </source>
</evidence>
<dbReference type="AlphaFoldDB" id="Q4TAE6"/>
<keyword evidence="12" id="KW-0539">Nucleus</keyword>
<reference evidence="18" key="2">
    <citation type="submission" date="2004-02" db="EMBL/GenBank/DDBJ databases">
        <authorList>
            <consortium name="Genoscope"/>
            <consortium name="Whitehead Institute Centre for Genome Research"/>
        </authorList>
    </citation>
    <scope>NUCLEOTIDE SEQUENCE</scope>
</reference>
<keyword evidence="3" id="KW-0597">Phosphoprotein</keyword>
<keyword evidence="7" id="KW-0007">Acetylation</keyword>
<evidence type="ECO:0000256" key="10">
    <source>
        <dbReference type="ARBA" id="ARBA00023117"/>
    </source>
</evidence>
<dbReference type="PROSITE" id="PS50014">
    <property type="entry name" value="BROMODOMAIN_2"/>
    <property type="match status" value="1"/>
</dbReference>
<gene>
    <name evidence="18" type="ORF">GSTENG00004242001</name>
</gene>
<dbReference type="GO" id="GO:0005634">
    <property type="term" value="C:nucleus"/>
    <property type="evidence" value="ECO:0007669"/>
    <property type="project" value="UniProtKB-SubCell"/>
</dbReference>
<feature type="coiled-coil region" evidence="15">
    <location>
        <begin position="92"/>
        <end position="119"/>
    </location>
</feature>
<proteinExistence type="predicted"/>
<evidence type="ECO:0000256" key="14">
    <source>
        <dbReference type="PROSITE-ProRule" id="PRU00035"/>
    </source>
</evidence>
<feature type="non-terminal residue" evidence="18">
    <location>
        <position position="1"/>
    </location>
</feature>
<evidence type="ECO:0000256" key="6">
    <source>
        <dbReference type="ARBA" id="ARBA00022853"/>
    </source>
</evidence>
<keyword evidence="5" id="KW-0832">Ubl conjugation</keyword>
<evidence type="ECO:0000256" key="7">
    <source>
        <dbReference type="ARBA" id="ARBA00022990"/>
    </source>
</evidence>
<dbReference type="InterPro" id="IPR036427">
    <property type="entry name" value="Bromodomain-like_sf"/>
</dbReference>
<keyword evidence="9 15" id="KW-0175">Coiled coil</keyword>
<dbReference type="PANTHER" id="PTHR15398">
    <property type="entry name" value="BROMODOMAIN-CONTAINING PROTEIN 8"/>
    <property type="match status" value="1"/>
</dbReference>
<dbReference type="InterPro" id="IPR037966">
    <property type="entry name" value="Brd8_Bromo_dom"/>
</dbReference>
<feature type="region of interest" description="Disordered" evidence="16">
    <location>
        <begin position="518"/>
        <end position="538"/>
    </location>
</feature>
<dbReference type="Pfam" id="PF00439">
    <property type="entry name" value="Bromodomain"/>
    <property type="match status" value="1"/>
</dbReference>
<evidence type="ECO:0000256" key="16">
    <source>
        <dbReference type="SAM" id="MobiDB-lite"/>
    </source>
</evidence>
<dbReference type="CDD" id="cd05507">
    <property type="entry name" value="Bromo_brd8_like"/>
    <property type="match status" value="1"/>
</dbReference>
<keyword evidence="11" id="KW-0804">Transcription</keyword>
<dbReference type="GO" id="GO:0006325">
    <property type="term" value="P:chromatin organization"/>
    <property type="evidence" value="ECO:0007669"/>
    <property type="project" value="UniProtKB-KW"/>
</dbReference>
<keyword evidence="10 14" id="KW-0103">Bromodomain</keyword>
<keyword evidence="8" id="KW-0805">Transcription regulation</keyword>
<evidence type="ECO:0000256" key="9">
    <source>
        <dbReference type="ARBA" id="ARBA00023054"/>
    </source>
</evidence>
<feature type="compositionally biased region" description="Basic and acidic residues" evidence="16">
    <location>
        <begin position="521"/>
        <end position="537"/>
    </location>
</feature>
<dbReference type="InterPro" id="IPR001487">
    <property type="entry name" value="Bromodomain"/>
</dbReference>
<dbReference type="PANTHER" id="PTHR15398:SF4">
    <property type="entry name" value="BROMODOMAIN-CONTAINING PROTEIN 8 ISOFORM X1"/>
    <property type="match status" value="1"/>
</dbReference>
<evidence type="ECO:0000313" key="18">
    <source>
        <dbReference type="EMBL" id="CAF90136.1"/>
    </source>
</evidence>
<protein>
    <recommendedName>
        <fullName evidence="13">Bromodomain-containing protein 8</fullName>
    </recommendedName>
</protein>
<keyword evidence="2" id="KW-1017">Isopeptide bond</keyword>
<evidence type="ECO:0000256" key="5">
    <source>
        <dbReference type="ARBA" id="ARBA00022843"/>
    </source>
</evidence>
<evidence type="ECO:0000256" key="8">
    <source>
        <dbReference type="ARBA" id="ARBA00023015"/>
    </source>
</evidence>